<dbReference type="InterPro" id="IPR015943">
    <property type="entry name" value="WD40/YVTN_repeat-like_dom_sf"/>
</dbReference>
<organism evidence="2">
    <name type="scientific">Oikopleura dioica</name>
    <name type="common">Tunicate</name>
    <dbReference type="NCBI Taxonomy" id="34765"/>
    <lineage>
        <taxon>Eukaryota</taxon>
        <taxon>Metazoa</taxon>
        <taxon>Chordata</taxon>
        <taxon>Tunicata</taxon>
        <taxon>Appendicularia</taxon>
        <taxon>Copelata</taxon>
        <taxon>Oikopleuridae</taxon>
        <taxon>Oikopleura</taxon>
    </lineage>
</organism>
<name>E4X6S5_OIKDI</name>
<evidence type="ECO:0000313" key="2">
    <source>
        <dbReference type="EMBL" id="CBY07877.1"/>
    </source>
</evidence>
<dbReference type="EMBL" id="FN653027">
    <property type="protein sequence ID" value="CBY07877.1"/>
    <property type="molecule type" value="Genomic_DNA"/>
</dbReference>
<evidence type="ECO:0000313" key="3">
    <source>
        <dbReference type="Proteomes" id="UP000001307"/>
    </source>
</evidence>
<dbReference type="Pfam" id="PF12894">
    <property type="entry name" value="ANAPC4_WD40"/>
    <property type="match status" value="1"/>
</dbReference>
<feature type="domain" description="Anaphase-promoting complex subunit 4-like WD40" evidence="1">
    <location>
        <begin position="230"/>
        <end position="276"/>
    </location>
</feature>
<proteinExistence type="predicted"/>
<dbReference type="OrthoDB" id="10488065at2759"/>
<dbReference type="SUPFAM" id="SSF50978">
    <property type="entry name" value="WD40 repeat-like"/>
    <property type="match status" value="1"/>
</dbReference>
<evidence type="ECO:0000259" key="1">
    <source>
        <dbReference type="Pfam" id="PF12894"/>
    </source>
</evidence>
<keyword evidence="3" id="KW-1185">Reference proteome</keyword>
<gene>
    <name evidence="2" type="ORF">GSOID_T00003235001</name>
</gene>
<protein>
    <recommendedName>
        <fullName evidence="1">Anaphase-promoting complex subunit 4-like WD40 domain-containing protein</fullName>
    </recommendedName>
</protein>
<dbReference type="AlphaFoldDB" id="E4X6S5"/>
<dbReference type="Proteomes" id="UP000001307">
    <property type="component" value="Unassembled WGS sequence"/>
</dbReference>
<dbReference type="Gene3D" id="2.130.10.10">
    <property type="entry name" value="YVTN repeat-like/Quinoprotein amine dehydrogenase"/>
    <property type="match status" value="2"/>
</dbReference>
<sequence>MVGKLEPEFILPVGRPSLDGALSQAHLFVLTDTSVLKYDKNSRMSLSAIELSIEKEPGSRPLGIVFFEERIIATCRDGRIFLIGADLQRVEEKANLKTSPGFCKPVIFNNTFVFVSCGAAEVDNFIFLYPHDLVKIKSLQVTNRKQFGIPLIMEAKNDQLFCAFESGDVLVINKSLNIARTIDRKSPLMSACVCVEDQKHLLYIGEAGGKIIKDAERKREWQMIEASPVCMETRADGKLLAVGFSTGQVALLTCKSLKPLSVLATHKQNISRIIWDEFVFYVFAADCLVSCYKPFSH</sequence>
<dbReference type="InParanoid" id="E4X6S5"/>
<reference evidence="2" key="1">
    <citation type="journal article" date="2010" name="Science">
        <title>Plasticity of animal genome architecture unmasked by rapid evolution of a pelagic tunicate.</title>
        <authorList>
            <person name="Denoeud F."/>
            <person name="Henriet S."/>
            <person name="Mungpakdee S."/>
            <person name="Aury J.M."/>
            <person name="Da Silva C."/>
            <person name="Brinkmann H."/>
            <person name="Mikhaleva J."/>
            <person name="Olsen L.C."/>
            <person name="Jubin C."/>
            <person name="Canestro C."/>
            <person name="Bouquet J.M."/>
            <person name="Danks G."/>
            <person name="Poulain J."/>
            <person name="Campsteijn C."/>
            <person name="Adamski M."/>
            <person name="Cross I."/>
            <person name="Yadetie F."/>
            <person name="Muffato M."/>
            <person name="Louis A."/>
            <person name="Butcher S."/>
            <person name="Tsagkogeorga G."/>
            <person name="Konrad A."/>
            <person name="Singh S."/>
            <person name="Jensen M.F."/>
            <person name="Cong E.H."/>
            <person name="Eikeseth-Otteraa H."/>
            <person name="Noel B."/>
            <person name="Anthouard V."/>
            <person name="Porcel B.M."/>
            <person name="Kachouri-Lafond R."/>
            <person name="Nishino A."/>
            <person name="Ugolini M."/>
            <person name="Chourrout P."/>
            <person name="Nishida H."/>
            <person name="Aasland R."/>
            <person name="Huzurbazar S."/>
            <person name="Westhof E."/>
            <person name="Delsuc F."/>
            <person name="Lehrach H."/>
            <person name="Reinhardt R."/>
            <person name="Weissenbach J."/>
            <person name="Roy S.W."/>
            <person name="Artiguenave F."/>
            <person name="Postlethwait J.H."/>
            <person name="Manak J.R."/>
            <person name="Thompson E.M."/>
            <person name="Jaillon O."/>
            <person name="Du Pasquier L."/>
            <person name="Boudinot P."/>
            <person name="Liberles D.A."/>
            <person name="Volff J.N."/>
            <person name="Philippe H."/>
            <person name="Lenhard B."/>
            <person name="Roest Crollius H."/>
            <person name="Wincker P."/>
            <person name="Chourrout D."/>
        </authorList>
    </citation>
    <scope>NUCLEOTIDE SEQUENCE [LARGE SCALE GENOMIC DNA]</scope>
</reference>
<accession>E4X6S5</accession>
<dbReference type="InterPro" id="IPR036322">
    <property type="entry name" value="WD40_repeat_dom_sf"/>
</dbReference>
<dbReference type="InterPro" id="IPR024977">
    <property type="entry name" value="Apc4-like_WD40_dom"/>
</dbReference>